<accession>A0AAW0E376</accession>
<gene>
    <name evidence="2" type="ORF">R3P38DRAFT_2844596</name>
</gene>
<keyword evidence="1" id="KW-0812">Transmembrane</keyword>
<feature type="transmembrane region" description="Helical" evidence="1">
    <location>
        <begin position="460"/>
        <end position="486"/>
    </location>
</feature>
<comment type="caution">
    <text evidence="2">The sequence shown here is derived from an EMBL/GenBank/DDBJ whole genome shotgun (WGS) entry which is preliminary data.</text>
</comment>
<evidence type="ECO:0000256" key="1">
    <source>
        <dbReference type="SAM" id="Phobius"/>
    </source>
</evidence>
<keyword evidence="1" id="KW-1133">Transmembrane helix</keyword>
<sequence length="543" mass="61763">MASDCGSPTSTLLNRLDTLLDANAIGLRELPSSPGTEQPTVSFIPIAPQAYNRYDRRQYIKRIPGDHIVPPLSRGLHRNPLVHWITREHPEGALYFRHCEKSIYTDVNLYSPKDRSLFAFCVQEILTTTKADWLLRSGNNINLILDIQKHDKVKKTIECAYYFVDHTERLIFWMDPFAMGELDHWKRVPGMTTRTHIKKALELEYWRHIEYFPSTLLTSPGIVKELKDRIIFSLTDILTSSTSTSFLSTDNLIQQLAIVDALKANTEQATRQEASYSNVIVDSTWGIVIGRLMKELVREKFINCNGEFCARLDSMNSVYGVTENAPSSRFAFMAGILFKIPHAHLRTLNAMYRDRLLNPRSWKEFIHRLRSEWQETVLFGTLILNANVGFLAISSGNLDLAPLPRALSYISVLFGLGSVLTAICLSRQYGQQDRDNIVVDMMGPAGFFARRSIVGLESLAVLYALPYGFMIWGMITFLIAFLVMAMQSISGGFLWALIAIFAVIFATASGHLIGEEMIRSWRKWRKWIFSFKAKSDEILPVTV</sequence>
<protein>
    <submittedName>
        <fullName evidence="2">Uncharacterized protein</fullName>
    </submittedName>
</protein>
<name>A0AAW0E376_9AGAR</name>
<proteinExistence type="predicted"/>
<feature type="transmembrane region" description="Helical" evidence="1">
    <location>
        <begin position="406"/>
        <end position="425"/>
    </location>
</feature>
<dbReference type="AlphaFoldDB" id="A0AAW0E376"/>
<keyword evidence="1" id="KW-0472">Membrane</keyword>
<evidence type="ECO:0000313" key="2">
    <source>
        <dbReference type="EMBL" id="KAK7058158.1"/>
    </source>
</evidence>
<dbReference type="Proteomes" id="UP001362999">
    <property type="component" value="Unassembled WGS sequence"/>
</dbReference>
<dbReference type="EMBL" id="JAWWNJ010000004">
    <property type="protein sequence ID" value="KAK7058158.1"/>
    <property type="molecule type" value="Genomic_DNA"/>
</dbReference>
<evidence type="ECO:0000313" key="3">
    <source>
        <dbReference type="Proteomes" id="UP001362999"/>
    </source>
</evidence>
<feature type="transmembrane region" description="Helical" evidence="1">
    <location>
        <begin position="492"/>
        <end position="513"/>
    </location>
</feature>
<organism evidence="2 3">
    <name type="scientific">Favolaschia claudopus</name>
    <dbReference type="NCBI Taxonomy" id="2862362"/>
    <lineage>
        <taxon>Eukaryota</taxon>
        <taxon>Fungi</taxon>
        <taxon>Dikarya</taxon>
        <taxon>Basidiomycota</taxon>
        <taxon>Agaricomycotina</taxon>
        <taxon>Agaricomycetes</taxon>
        <taxon>Agaricomycetidae</taxon>
        <taxon>Agaricales</taxon>
        <taxon>Marasmiineae</taxon>
        <taxon>Mycenaceae</taxon>
        <taxon>Favolaschia</taxon>
    </lineage>
</organism>
<reference evidence="2 3" key="1">
    <citation type="journal article" date="2024" name="J Genomics">
        <title>Draft genome sequencing and assembly of Favolaschia claudopus CIRM-BRFM 2984 isolated from oak limbs.</title>
        <authorList>
            <person name="Navarro D."/>
            <person name="Drula E."/>
            <person name="Chaduli D."/>
            <person name="Cazenave R."/>
            <person name="Ahrendt S."/>
            <person name="Wang J."/>
            <person name="Lipzen A."/>
            <person name="Daum C."/>
            <person name="Barry K."/>
            <person name="Grigoriev I.V."/>
            <person name="Favel A."/>
            <person name="Rosso M.N."/>
            <person name="Martin F."/>
        </authorList>
    </citation>
    <scope>NUCLEOTIDE SEQUENCE [LARGE SCALE GENOMIC DNA]</scope>
    <source>
        <strain evidence="2 3">CIRM-BRFM 2984</strain>
    </source>
</reference>
<keyword evidence="3" id="KW-1185">Reference proteome</keyword>